<dbReference type="Proteomes" id="UP000555552">
    <property type="component" value="Unassembled WGS sequence"/>
</dbReference>
<dbReference type="RefSeq" id="WP_171202035.1">
    <property type="nucleotide sequence ID" value="NZ_BAAANP010000010.1"/>
</dbReference>
<reference evidence="2 3" key="1">
    <citation type="submission" date="2020-05" db="EMBL/GenBank/DDBJ databases">
        <title>MicrobeNet Type strains.</title>
        <authorList>
            <person name="Nicholson A.C."/>
        </authorList>
    </citation>
    <scope>NUCLEOTIDE SEQUENCE [LARGE SCALE GENOMIC DNA]</scope>
    <source>
        <strain evidence="2 3">JCM 14547</strain>
    </source>
</reference>
<feature type="region of interest" description="Disordered" evidence="1">
    <location>
        <begin position="263"/>
        <end position="300"/>
    </location>
</feature>
<comment type="caution">
    <text evidence="2">The sequence shown here is derived from an EMBL/GenBank/DDBJ whole genome shotgun (WGS) entry which is preliminary data.</text>
</comment>
<name>A0A849BNM0_9ACTN</name>
<feature type="compositionally biased region" description="Basic and acidic residues" evidence="1">
    <location>
        <begin position="282"/>
        <end position="300"/>
    </location>
</feature>
<protein>
    <submittedName>
        <fullName evidence="2">Lycopene cyclase</fullName>
    </submittedName>
</protein>
<accession>A0A849BNM0</accession>
<sequence length="462" mass="49671">MSDRPADVPTEGVDVAVVGAGGAGLVALHHLALGLLRGPARPTPLRVALVDDVERLRPGPDGERPRDRTWCSWEPAPAAAPAVVRSWRAVEVLAPGARLALDVRPLRYRMLRGEDYYALVDADAARAQRSGRLEILRRPGATAVEDGAERALVRTPGGDLEAAWVLDSRPCAPVRPARTALLQHFRGELVRTDPAAPPPFDPDLPVLMDFRTPQPAVGLSFGYCLPLDGRTALVEYTEFSPAVLDDDGYARGLAAYRRLLGLRPDLHGPDPQGPDPQGRGPHRTEPGRTEPGGRADGDERLVEVVAVDAVEQGSIPMADDVRTSRAGARVRRLGTAGGATRASTGYTFSALQRQGAAVAAALLEGRDPLPPAAYPRRHRWMDALVLRGLATRALDGPAFFARLFAANPPDRVLRFLDGATTRREELVLMATAPRAAMARLAVEDAVVRVRRRLGAAMSRSVH</sequence>
<keyword evidence="3" id="KW-1185">Reference proteome</keyword>
<evidence type="ECO:0000256" key="1">
    <source>
        <dbReference type="SAM" id="MobiDB-lite"/>
    </source>
</evidence>
<dbReference type="EMBL" id="JABEMA010000024">
    <property type="protein sequence ID" value="NNH22184.1"/>
    <property type="molecule type" value="Genomic_DNA"/>
</dbReference>
<organism evidence="2 3">
    <name type="scientific">Pseudokineococcus marinus</name>
    <dbReference type="NCBI Taxonomy" id="351215"/>
    <lineage>
        <taxon>Bacteria</taxon>
        <taxon>Bacillati</taxon>
        <taxon>Actinomycetota</taxon>
        <taxon>Actinomycetes</taxon>
        <taxon>Kineosporiales</taxon>
        <taxon>Kineosporiaceae</taxon>
        <taxon>Pseudokineococcus</taxon>
    </lineage>
</organism>
<evidence type="ECO:0000313" key="3">
    <source>
        <dbReference type="Proteomes" id="UP000555552"/>
    </source>
</evidence>
<dbReference type="SUPFAM" id="SSF51905">
    <property type="entry name" value="FAD/NAD(P)-binding domain"/>
    <property type="match status" value="1"/>
</dbReference>
<proteinExistence type="predicted"/>
<dbReference type="Pfam" id="PF05834">
    <property type="entry name" value="Lycopene_cycl"/>
    <property type="match status" value="2"/>
</dbReference>
<gene>
    <name evidence="2" type="ORF">HLB09_03610</name>
</gene>
<dbReference type="AlphaFoldDB" id="A0A849BNM0"/>
<dbReference type="InterPro" id="IPR036188">
    <property type="entry name" value="FAD/NAD-bd_sf"/>
</dbReference>
<evidence type="ECO:0000313" key="2">
    <source>
        <dbReference type="EMBL" id="NNH22184.1"/>
    </source>
</evidence>